<dbReference type="Proteomes" id="UP001341840">
    <property type="component" value="Unassembled WGS sequence"/>
</dbReference>
<evidence type="ECO:0000313" key="2">
    <source>
        <dbReference type="EMBL" id="MED6113163.1"/>
    </source>
</evidence>
<reference evidence="2 3" key="1">
    <citation type="journal article" date="2023" name="Plants (Basel)">
        <title>Bridging the Gap: Combining Genomics and Transcriptomics Approaches to Understand Stylosanthes scabra, an Orphan Legume from the Brazilian Caatinga.</title>
        <authorList>
            <person name="Ferreira-Neto J.R.C."/>
            <person name="da Silva M.D."/>
            <person name="Binneck E."/>
            <person name="de Melo N.F."/>
            <person name="da Silva R.H."/>
            <person name="de Melo A.L.T.M."/>
            <person name="Pandolfi V."/>
            <person name="Bustamante F.O."/>
            <person name="Brasileiro-Vidal A.C."/>
            <person name="Benko-Iseppon A.M."/>
        </authorList>
    </citation>
    <scope>NUCLEOTIDE SEQUENCE [LARGE SCALE GENOMIC DNA]</scope>
    <source>
        <tissue evidence="2">Leaves</tissue>
    </source>
</reference>
<organism evidence="2 3">
    <name type="scientific">Stylosanthes scabra</name>
    <dbReference type="NCBI Taxonomy" id="79078"/>
    <lineage>
        <taxon>Eukaryota</taxon>
        <taxon>Viridiplantae</taxon>
        <taxon>Streptophyta</taxon>
        <taxon>Embryophyta</taxon>
        <taxon>Tracheophyta</taxon>
        <taxon>Spermatophyta</taxon>
        <taxon>Magnoliopsida</taxon>
        <taxon>eudicotyledons</taxon>
        <taxon>Gunneridae</taxon>
        <taxon>Pentapetalae</taxon>
        <taxon>rosids</taxon>
        <taxon>fabids</taxon>
        <taxon>Fabales</taxon>
        <taxon>Fabaceae</taxon>
        <taxon>Papilionoideae</taxon>
        <taxon>50 kb inversion clade</taxon>
        <taxon>dalbergioids sensu lato</taxon>
        <taxon>Dalbergieae</taxon>
        <taxon>Pterocarpus clade</taxon>
        <taxon>Stylosanthes</taxon>
    </lineage>
</organism>
<name>A0ABU6QMT3_9FABA</name>
<proteinExistence type="predicted"/>
<comment type="caution">
    <text evidence="2">The sequence shown here is derived from an EMBL/GenBank/DDBJ whole genome shotgun (WGS) entry which is preliminary data.</text>
</comment>
<evidence type="ECO:0000313" key="3">
    <source>
        <dbReference type="Proteomes" id="UP001341840"/>
    </source>
</evidence>
<feature type="region of interest" description="Disordered" evidence="1">
    <location>
        <begin position="52"/>
        <end position="75"/>
    </location>
</feature>
<protein>
    <submittedName>
        <fullName evidence="2">Uncharacterized protein</fullName>
    </submittedName>
</protein>
<keyword evidence="3" id="KW-1185">Reference proteome</keyword>
<dbReference type="EMBL" id="JASCZI010000729">
    <property type="protein sequence ID" value="MED6113163.1"/>
    <property type="molecule type" value="Genomic_DNA"/>
</dbReference>
<evidence type="ECO:0000256" key="1">
    <source>
        <dbReference type="SAM" id="MobiDB-lite"/>
    </source>
</evidence>
<accession>A0ABU6QMT3</accession>
<gene>
    <name evidence="2" type="ORF">PIB30_068277</name>
</gene>
<sequence length="127" mass="13629">MEAVLQSRVLLSLPTNPRNRFLHSSQALKHRFFTPKPRASWLQLTPVTAVPGAETSSDNNGVASDGGGRSFPQTASLSLRSPSLFSAMAVRSSIDGAIVPSAPSLHPLPPFDTSLLLCLHFCVCVWC</sequence>